<feature type="region of interest" description="Disordered" evidence="1">
    <location>
        <begin position="109"/>
        <end position="132"/>
    </location>
</feature>
<dbReference type="EMBL" id="QXDC01000004">
    <property type="protein sequence ID" value="RIA37820.1"/>
    <property type="molecule type" value="Genomic_DNA"/>
</dbReference>
<feature type="compositionally biased region" description="Low complexity" evidence="1">
    <location>
        <begin position="56"/>
        <end position="81"/>
    </location>
</feature>
<protein>
    <submittedName>
        <fullName evidence="2">Uncharacterized protein</fullName>
    </submittedName>
</protein>
<evidence type="ECO:0000313" key="3">
    <source>
        <dbReference type="Proteomes" id="UP000266568"/>
    </source>
</evidence>
<dbReference type="Proteomes" id="UP000266568">
    <property type="component" value="Unassembled WGS sequence"/>
</dbReference>
<comment type="caution">
    <text evidence="2">The sequence shown here is derived from an EMBL/GenBank/DDBJ whole genome shotgun (WGS) entry which is preliminary data.</text>
</comment>
<dbReference type="RefSeq" id="WP_119037076.1">
    <property type="nucleotide sequence ID" value="NZ_QXDC01000004.1"/>
</dbReference>
<gene>
    <name evidence="2" type="ORF">DFR49_3708</name>
</gene>
<reference evidence="2 3" key="1">
    <citation type="submission" date="2018-08" db="EMBL/GenBank/DDBJ databases">
        <title>Genomic Encyclopedia of Type Strains, Phase IV (KMG-IV): sequencing the most valuable type-strain genomes for metagenomic binning, comparative biology and taxonomic classification.</title>
        <authorList>
            <person name="Goeker M."/>
        </authorList>
    </citation>
    <scope>NUCLEOTIDE SEQUENCE [LARGE SCALE GENOMIC DNA]</scope>
    <source>
        <strain evidence="2 3">DSM 25527</strain>
    </source>
</reference>
<evidence type="ECO:0000256" key="1">
    <source>
        <dbReference type="SAM" id="MobiDB-lite"/>
    </source>
</evidence>
<keyword evidence="3" id="KW-1185">Reference proteome</keyword>
<evidence type="ECO:0000313" key="2">
    <source>
        <dbReference type="EMBL" id="RIA37820.1"/>
    </source>
</evidence>
<organism evidence="2 3">
    <name type="scientific">Hephaestia caeni</name>
    <dbReference type="NCBI Taxonomy" id="645617"/>
    <lineage>
        <taxon>Bacteria</taxon>
        <taxon>Pseudomonadati</taxon>
        <taxon>Pseudomonadota</taxon>
        <taxon>Alphaproteobacteria</taxon>
        <taxon>Sphingomonadales</taxon>
        <taxon>Sphingomonadaceae</taxon>
        <taxon>Hephaestia</taxon>
    </lineage>
</organism>
<feature type="region of interest" description="Disordered" evidence="1">
    <location>
        <begin position="56"/>
        <end position="96"/>
    </location>
</feature>
<sequence length="132" mass="13154">MGKKNKARLPKQVAGVKIPKKLRKKGGKLLAALDTPLGREVALAGLMTAAAAIARRKSAAASPSGAADSAAGPEAASAAADEPPHRDPHAAGAQFASAAAGIATAALDRWLKNKRADPPTASKEPPAGGTTH</sequence>
<name>A0A397NJW0_9SPHN</name>
<proteinExistence type="predicted"/>
<accession>A0A397NJW0</accession>
<dbReference type="AlphaFoldDB" id="A0A397NJW0"/>